<feature type="domain" description="HVO-A0261-like N-terminal" evidence="1">
    <location>
        <begin position="2"/>
        <end position="75"/>
    </location>
</feature>
<dbReference type="InterPro" id="IPR036390">
    <property type="entry name" value="WH_DNA-bd_sf"/>
</dbReference>
<dbReference type="SUPFAM" id="SSF46785">
    <property type="entry name" value="Winged helix' DNA-binding domain"/>
    <property type="match status" value="1"/>
</dbReference>
<dbReference type="Proteomes" id="UP001596312">
    <property type="component" value="Unassembled WGS sequence"/>
</dbReference>
<evidence type="ECO:0000259" key="1">
    <source>
        <dbReference type="Pfam" id="PF25213"/>
    </source>
</evidence>
<dbReference type="RefSeq" id="WP_390220154.1">
    <property type="nucleotide sequence ID" value="NZ_JBBMXV010000001.1"/>
</dbReference>
<name>A0ABD5UWZ3_9EURY</name>
<dbReference type="InterPro" id="IPR057527">
    <property type="entry name" value="HVO_A0261-like_N"/>
</dbReference>
<dbReference type="Pfam" id="PF25213">
    <property type="entry name" value="HVO_A0261_N"/>
    <property type="match status" value="1"/>
</dbReference>
<comment type="caution">
    <text evidence="2">The sequence shown here is derived from an EMBL/GenBank/DDBJ whole genome shotgun (WGS) entry which is preliminary data.</text>
</comment>
<protein>
    <submittedName>
        <fullName evidence="2">Winged helix-turn-helix domain-containing protein</fullName>
    </submittedName>
</protein>
<evidence type="ECO:0000313" key="2">
    <source>
        <dbReference type="EMBL" id="MFC6903650.1"/>
    </source>
</evidence>
<dbReference type="CDD" id="cd00090">
    <property type="entry name" value="HTH_ARSR"/>
    <property type="match status" value="1"/>
</dbReference>
<dbReference type="AlphaFoldDB" id="A0ABD5UWZ3"/>
<dbReference type="Gene3D" id="1.10.10.10">
    <property type="entry name" value="Winged helix-like DNA-binding domain superfamily/Winged helix DNA-binding domain"/>
    <property type="match status" value="1"/>
</dbReference>
<gene>
    <name evidence="2" type="ORF">ACFQGH_00395</name>
</gene>
<proteinExistence type="predicted"/>
<organism evidence="2 3">
    <name type="scientific">Halalkalicoccus tibetensis</name>
    <dbReference type="NCBI Taxonomy" id="175632"/>
    <lineage>
        <taxon>Archaea</taxon>
        <taxon>Methanobacteriati</taxon>
        <taxon>Methanobacteriota</taxon>
        <taxon>Stenosarchaea group</taxon>
        <taxon>Halobacteria</taxon>
        <taxon>Halobacteriales</taxon>
        <taxon>Halococcaceae</taxon>
        <taxon>Halalkalicoccus</taxon>
    </lineage>
</organism>
<dbReference type="InterPro" id="IPR036388">
    <property type="entry name" value="WH-like_DNA-bd_sf"/>
</dbReference>
<evidence type="ECO:0000313" key="3">
    <source>
        <dbReference type="Proteomes" id="UP001596312"/>
    </source>
</evidence>
<keyword evidence="3" id="KW-1185">Reference proteome</keyword>
<accession>A0ABD5UWZ3</accession>
<reference evidence="2 3" key="1">
    <citation type="journal article" date="2019" name="Int. J. Syst. Evol. Microbiol.">
        <title>The Global Catalogue of Microorganisms (GCM) 10K type strain sequencing project: providing services to taxonomists for standard genome sequencing and annotation.</title>
        <authorList>
            <consortium name="The Broad Institute Genomics Platform"/>
            <consortium name="The Broad Institute Genome Sequencing Center for Infectious Disease"/>
            <person name="Wu L."/>
            <person name="Ma J."/>
        </authorList>
    </citation>
    <scope>NUCLEOTIDE SEQUENCE [LARGE SCALE GENOMIC DNA]</scope>
    <source>
        <strain evidence="2 3">CGMCC 1.3240</strain>
    </source>
</reference>
<dbReference type="EMBL" id="JBHSXQ010000001">
    <property type="protein sequence ID" value="MFC6903650.1"/>
    <property type="molecule type" value="Genomic_DNA"/>
</dbReference>
<sequence>MNRFYILKSLRNQPARPCELVSQYSISRPTVQRILADLSKLYWIRKEQNRYRITSAGEQILDSYEELYKTIKITSRWDTFLAQLGNCGSNLPLSTLTTATITMKASYYNDDFRLSFERTYVDHELFVRGRSDGTYRWEGSADYSGSQARRLLGTEFGPTT</sequence>
<dbReference type="InterPro" id="IPR011991">
    <property type="entry name" value="ArsR-like_HTH"/>
</dbReference>